<dbReference type="RefSeq" id="WP_310459346.1">
    <property type="nucleotide sequence ID" value="NZ_JAVKPH010000054.1"/>
</dbReference>
<dbReference type="Proteomes" id="UP001247754">
    <property type="component" value="Unassembled WGS sequence"/>
</dbReference>
<reference evidence="1 2" key="1">
    <citation type="submission" date="2023-09" db="EMBL/GenBank/DDBJ databases">
        <title>Xinfangfangia sedmenti sp. nov., isolated the sedment.</title>
        <authorList>
            <person name="Xu L."/>
        </authorList>
    </citation>
    <scope>NUCLEOTIDE SEQUENCE [LARGE SCALE GENOMIC DNA]</scope>
    <source>
        <strain evidence="1 2">LG-4</strain>
    </source>
</reference>
<comment type="caution">
    <text evidence="1">The sequence shown here is derived from an EMBL/GenBank/DDBJ whole genome shotgun (WGS) entry which is preliminary data.</text>
</comment>
<name>A0ABU1FFI1_9RHOB</name>
<dbReference type="InterPro" id="IPR009279">
    <property type="entry name" value="Portal_Mu"/>
</dbReference>
<gene>
    <name evidence="1" type="ORF">RGD00_21765</name>
</gene>
<dbReference type="EMBL" id="JAVKPH010000054">
    <property type="protein sequence ID" value="MDR5655239.1"/>
    <property type="molecule type" value="Genomic_DNA"/>
</dbReference>
<protein>
    <submittedName>
        <fullName evidence="1">DUF935 family protein</fullName>
    </submittedName>
</protein>
<evidence type="ECO:0000313" key="2">
    <source>
        <dbReference type="Proteomes" id="UP001247754"/>
    </source>
</evidence>
<sequence>MSRRKHKRHRQTTAFAEPARQHLPTEAKTLIASVANDITIPYFTGVLQHADDTLIQQGGGKGLAIYDEIKRDTHASSMLQKRIGTVISRDWEVEPGGDRPIDKEAADLVDMCFEALPFDKICEDLLDAVLKGFAVAEVIWARTGNLILPVGIRDIDQRRIVFDRDGRPRLLTLSRMLEGEELPDRKFIVHRYGVKGNNPYGLGLGSKLFWAVLFKREGITFWLHFLEKFAGPTVLGKTPYGTLTEEQNRLLNTLTSIRTSSAVTVPIGTEVEFLEASRSGTVSYQEFVEYWDRQISICVSGETLTTQVGAAGGNRALGEVHQEQLDIIADSDGDGLTDTLRETIVRWIVEYNLPGAAIPSVRRIRPKNKKAEAETSKAEADATEATDRAIRAVVRAAAMFEDDQVAREYIVSFPVVDRLSDKTIDALVAARHAFAGAAEAEADAFQTGPADPRFSGHGLKKKR</sequence>
<organism evidence="1 2">
    <name type="scientific">Ruixingdingia sedimenti</name>
    <dbReference type="NCBI Taxonomy" id="3073604"/>
    <lineage>
        <taxon>Bacteria</taxon>
        <taxon>Pseudomonadati</taxon>
        <taxon>Pseudomonadota</taxon>
        <taxon>Alphaproteobacteria</taxon>
        <taxon>Rhodobacterales</taxon>
        <taxon>Paracoccaceae</taxon>
        <taxon>Ruixingdingia</taxon>
    </lineage>
</organism>
<evidence type="ECO:0000313" key="1">
    <source>
        <dbReference type="EMBL" id="MDR5655239.1"/>
    </source>
</evidence>
<keyword evidence="2" id="KW-1185">Reference proteome</keyword>
<accession>A0ABU1FFI1</accession>
<dbReference type="Pfam" id="PF06074">
    <property type="entry name" value="Portal_Mu"/>
    <property type="match status" value="1"/>
</dbReference>
<proteinExistence type="predicted"/>